<dbReference type="Proteomes" id="UP001595630">
    <property type="component" value="Unassembled WGS sequence"/>
</dbReference>
<keyword evidence="1" id="KW-0732">Signal</keyword>
<comment type="caution">
    <text evidence="2">The sequence shown here is derived from an EMBL/GenBank/DDBJ whole genome shotgun (WGS) entry which is preliminary data.</text>
</comment>
<feature type="signal peptide" evidence="1">
    <location>
        <begin position="1"/>
        <end position="22"/>
    </location>
</feature>
<dbReference type="EMBL" id="JBHRXZ010000022">
    <property type="protein sequence ID" value="MFC3608554.1"/>
    <property type="molecule type" value="Genomic_DNA"/>
</dbReference>
<dbReference type="Pfam" id="PF10082">
    <property type="entry name" value="BBP2_2"/>
    <property type="match status" value="1"/>
</dbReference>
<accession>A0ABV7T6R3</accession>
<feature type="chain" id="PRO_5046752152" evidence="1">
    <location>
        <begin position="23"/>
        <end position="385"/>
    </location>
</feature>
<evidence type="ECO:0000256" key="1">
    <source>
        <dbReference type="SAM" id="SignalP"/>
    </source>
</evidence>
<reference evidence="3" key="1">
    <citation type="journal article" date="2019" name="Int. J. Syst. Evol. Microbiol.">
        <title>The Global Catalogue of Microorganisms (GCM) 10K type strain sequencing project: providing services to taxonomists for standard genome sequencing and annotation.</title>
        <authorList>
            <consortium name="The Broad Institute Genomics Platform"/>
            <consortium name="The Broad Institute Genome Sequencing Center for Infectious Disease"/>
            <person name="Wu L."/>
            <person name="Ma J."/>
        </authorList>
    </citation>
    <scope>NUCLEOTIDE SEQUENCE [LARGE SCALE GENOMIC DNA]</scope>
    <source>
        <strain evidence="3">KCTC 42447</strain>
    </source>
</reference>
<organism evidence="2 3">
    <name type="scientific">Stutzerimonas tarimensis</name>
    <dbReference type="NCBI Taxonomy" id="1507735"/>
    <lineage>
        <taxon>Bacteria</taxon>
        <taxon>Pseudomonadati</taxon>
        <taxon>Pseudomonadota</taxon>
        <taxon>Gammaproteobacteria</taxon>
        <taxon>Pseudomonadales</taxon>
        <taxon>Pseudomonadaceae</taxon>
        <taxon>Stutzerimonas</taxon>
    </lineage>
</organism>
<evidence type="ECO:0000313" key="2">
    <source>
        <dbReference type="EMBL" id="MFC3608554.1"/>
    </source>
</evidence>
<dbReference type="SUPFAM" id="SSF56935">
    <property type="entry name" value="Porins"/>
    <property type="match status" value="2"/>
</dbReference>
<dbReference type="InterPro" id="IPR018759">
    <property type="entry name" value="BBP2_2"/>
</dbReference>
<name>A0ABV7T6R3_9GAMM</name>
<evidence type="ECO:0000313" key="3">
    <source>
        <dbReference type="Proteomes" id="UP001595630"/>
    </source>
</evidence>
<keyword evidence="3" id="KW-1185">Reference proteome</keyword>
<proteinExistence type="predicted"/>
<protein>
    <submittedName>
        <fullName evidence="2">Outer membrane beta-barrel protein</fullName>
    </submittedName>
</protein>
<gene>
    <name evidence="2" type="ORF">ACFOMF_12265</name>
</gene>
<dbReference type="RefSeq" id="WP_386365190.1">
    <property type="nucleotide sequence ID" value="NZ_JBHRXZ010000022.1"/>
</dbReference>
<sequence length="385" mass="43244">MTFKSTALAVAISAALCGSAWAVDPQSVRIGDGILFTPTLKVSERYEDNFRALERNEESSWITSIAPSLTLTAEGSKTGYKLNYTTVSDIFHSSRSDDNTDHHLTGEMVAEFNSRNRIKLDAAYHKVEETAAADQNIENDRYSSALVGGLYTFGARSARTQVDLGASYEELRYQNSGNLNADKERDTVALRSTVYYAVTPRTRVLGELRHTDYDYVSYNQRDSKNLALLTGATWDATARTSGTVKIGAERKRFDQSGIDNKSGSMWEAGLSWAPRTYSTFNLHTRRSFDEGEDNASTIRAMSAQLSWEHQWLERLSSTVSLGYVDKEYQDYARDDELTTLGFGLTYAMRRWLDVGIGYKYAENDSTQFNESYTRNIYMLSVTASL</sequence>